<keyword evidence="3" id="KW-0964">Secreted</keyword>
<dbReference type="RefSeq" id="XP_030830287.1">
    <property type="nucleotide sequence ID" value="XM_030974427.1"/>
</dbReference>
<dbReference type="InterPro" id="IPR011160">
    <property type="entry name" value="Sphingomy_PDE"/>
</dbReference>
<evidence type="ECO:0000256" key="4">
    <source>
        <dbReference type="ARBA" id="ARBA00022723"/>
    </source>
</evidence>
<dbReference type="InterPro" id="IPR045473">
    <property type="entry name" value="ASM_C"/>
</dbReference>
<dbReference type="InterPro" id="IPR041805">
    <property type="entry name" value="ASMase/PPN1_MPP"/>
</dbReference>
<dbReference type="GO" id="GO:0061750">
    <property type="term" value="F:acid sphingomyelin phosphodiesterase activity"/>
    <property type="evidence" value="ECO:0000318"/>
    <property type="project" value="GO_Central"/>
</dbReference>
<dbReference type="GO" id="GO:0016020">
    <property type="term" value="C:membrane"/>
    <property type="evidence" value="ECO:0007669"/>
    <property type="project" value="GOC"/>
</dbReference>
<evidence type="ECO:0000256" key="12">
    <source>
        <dbReference type="ARBA" id="ARBA00059094"/>
    </source>
</evidence>
<dbReference type="PANTHER" id="PTHR10340:SF34">
    <property type="entry name" value="SPHINGOMYELIN PHOSPHODIESTERASE"/>
    <property type="match status" value="1"/>
</dbReference>
<feature type="disulfide bond" evidence="15">
    <location>
        <begin position="586"/>
        <end position="590"/>
    </location>
</feature>
<dbReference type="Proteomes" id="UP000007110">
    <property type="component" value="Unassembled WGS sequence"/>
</dbReference>
<dbReference type="Pfam" id="PF00149">
    <property type="entry name" value="Metallophos"/>
    <property type="match status" value="1"/>
</dbReference>
<dbReference type="GO" id="GO:0046513">
    <property type="term" value="P:ceramide biosynthetic process"/>
    <property type="evidence" value="ECO:0000318"/>
    <property type="project" value="GO_Central"/>
</dbReference>
<dbReference type="InterPro" id="IPR029052">
    <property type="entry name" value="Metallo-depent_PP-like"/>
</dbReference>
<feature type="binding site" evidence="14">
    <location>
        <position position="319"/>
    </location>
    <ligand>
        <name>Zn(2+)</name>
        <dbReference type="ChEBI" id="CHEBI:29105"/>
        <label>2</label>
    </ligand>
</feature>
<name>A0A7M7N599_STRPU</name>
<dbReference type="EnsemblMetazoa" id="XM_030974427">
    <property type="protein sequence ID" value="XP_030830287"/>
    <property type="gene ID" value="LOC584906"/>
</dbReference>
<feature type="binding site" evidence="14">
    <location>
        <position position="462"/>
    </location>
    <ligand>
        <name>Zn(2+)</name>
        <dbReference type="ChEBI" id="CHEBI:29105"/>
        <label>2</label>
    </ligand>
</feature>
<dbReference type="InterPro" id="IPR004843">
    <property type="entry name" value="Calcineurin-like_PHP"/>
</dbReference>
<feature type="disulfide bond" evidence="15">
    <location>
        <begin position="89"/>
        <end position="165"/>
    </location>
</feature>
<dbReference type="SMART" id="SM00741">
    <property type="entry name" value="SapB"/>
    <property type="match status" value="1"/>
</dbReference>
<evidence type="ECO:0000259" key="17">
    <source>
        <dbReference type="PROSITE" id="PS50015"/>
    </source>
</evidence>
<keyword evidence="7 14" id="KW-0862">Zinc</keyword>
<keyword evidence="19" id="KW-1185">Reference proteome</keyword>
<comment type="catalytic activity">
    <reaction evidence="11">
        <text>a sphingomyelin + H2O = phosphocholine + an N-acylsphing-4-enine + H(+)</text>
        <dbReference type="Rhea" id="RHEA:19253"/>
        <dbReference type="ChEBI" id="CHEBI:15377"/>
        <dbReference type="ChEBI" id="CHEBI:15378"/>
        <dbReference type="ChEBI" id="CHEBI:17636"/>
        <dbReference type="ChEBI" id="CHEBI:52639"/>
        <dbReference type="ChEBI" id="CHEBI:295975"/>
        <dbReference type="EC" id="3.1.4.12"/>
    </reaction>
    <physiologicalReaction direction="left-to-right" evidence="11">
        <dbReference type="Rhea" id="RHEA:19254"/>
    </physiologicalReaction>
</comment>
<evidence type="ECO:0000256" key="7">
    <source>
        <dbReference type="ARBA" id="ARBA00022833"/>
    </source>
</evidence>
<dbReference type="CTD" id="6609"/>
<feature type="disulfide bond" evidence="15">
    <location>
        <begin position="92"/>
        <end position="157"/>
    </location>
</feature>
<evidence type="ECO:0000256" key="9">
    <source>
        <dbReference type="ARBA" id="ARBA00023180"/>
    </source>
</evidence>
<evidence type="ECO:0000256" key="10">
    <source>
        <dbReference type="ARBA" id="ARBA00023295"/>
    </source>
</evidence>
<comment type="function">
    <text evidence="12 13">Converts sphingomyelin to ceramide.</text>
</comment>
<dbReference type="GO" id="GO:0016798">
    <property type="term" value="F:hydrolase activity, acting on glycosyl bonds"/>
    <property type="evidence" value="ECO:0007669"/>
    <property type="project" value="UniProtKB-KW"/>
</dbReference>
<proteinExistence type="inferred from homology"/>
<evidence type="ECO:0000256" key="15">
    <source>
        <dbReference type="PIRSR" id="PIRSR000948-2"/>
    </source>
</evidence>
<dbReference type="SUPFAM" id="SSF56300">
    <property type="entry name" value="Metallo-dependent phosphatases"/>
    <property type="match status" value="1"/>
</dbReference>
<feature type="binding site" evidence="14">
    <location>
        <position position="430"/>
    </location>
    <ligand>
        <name>Zn(2+)</name>
        <dbReference type="ChEBI" id="CHEBI:29105"/>
        <label>2</label>
    </ligand>
</feature>
<dbReference type="GO" id="GO:0046872">
    <property type="term" value="F:metal ion binding"/>
    <property type="evidence" value="ECO:0007669"/>
    <property type="project" value="UniProtKB-KW"/>
</dbReference>
<feature type="disulfide bond" evidence="15">
    <location>
        <begin position="228"/>
        <end position="251"/>
    </location>
</feature>
<feature type="binding site" evidence="14">
    <location>
        <position position="279"/>
    </location>
    <ligand>
        <name>Zn(2+)</name>
        <dbReference type="ChEBI" id="CHEBI:29105"/>
        <label>1</label>
    </ligand>
</feature>
<dbReference type="CDD" id="cd00842">
    <property type="entry name" value="MPP_ASMase"/>
    <property type="match status" value="1"/>
</dbReference>
<dbReference type="PIRSF" id="PIRSF000948">
    <property type="entry name" value="Sphingomy_PDE"/>
    <property type="match status" value="1"/>
</dbReference>
<feature type="disulfide bond" evidence="15">
    <location>
        <begin position="120"/>
        <end position="131"/>
    </location>
</feature>
<feature type="binding site" evidence="14">
    <location>
        <position position="464"/>
    </location>
    <ligand>
        <name>Zn(2+)</name>
        <dbReference type="ChEBI" id="CHEBI:29105"/>
        <label>1</label>
    </ligand>
</feature>
<evidence type="ECO:0000256" key="2">
    <source>
        <dbReference type="ARBA" id="ARBA00008234"/>
    </source>
</evidence>
<dbReference type="GO" id="GO:0006685">
    <property type="term" value="P:sphingomyelin catabolic process"/>
    <property type="evidence" value="ECO:0000318"/>
    <property type="project" value="GO_Central"/>
</dbReference>
<comment type="cofactor">
    <cofactor evidence="14">
        <name>Zn(2+)</name>
        <dbReference type="ChEBI" id="CHEBI:29105"/>
    </cofactor>
    <text evidence="14">Binds 2 Zn(2+) ions per subunit.</text>
</comment>
<reference evidence="19" key="1">
    <citation type="submission" date="2015-02" db="EMBL/GenBank/DDBJ databases">
        <title>Genome sequencing for Strongylocentrotus purpuratus.</title>
        <authorList>
            <person name="Murali S."/>
            <person name="Liu Y."/>
            <person name="Vee V."/>
            <person name="English A."/>
            <person name="Wang M."/>
            <person name="Skinner E."/>
            <person name="Han Y."/>
            <person name="Muzny D.M."/>
            <person name="Worley K.C."/>
            <person name="Gibbs R.A."/>
        </authorList>
    </citation>
    <scope>NUCLEOTIDE SEQUENCE</scope>
</reference>
<evidence type="ECO:0000313" key="18">
    <source>
        <dbReference type="EnsemblMetazoa" id="XP_030830287"/>
    </source>
</evidence>
<dbReference type="PANTHER" id="PTHR10340">
    <property type="entry name" value="SPHINGOMYELIN PHOSPHODIESTERASE"/>
    <property type="match status" value="1"/>
</dbReference>
<dbReference type="PROSITE" id="PS50015">
    <property type="entry name" value="SAP_B"/>
    <property type="match status" value="1"/>
</dbReference>
<keyword evidence="8 15" id="KW-1015">Disulfide bond</keyword>
<evidence type="ECO:0000256" key="5">
    <source>
        <dbReference type="ARBA" id="ARBA00022729"/>
    </source>
</evidence>
<dbReference type="InterPro" id="IPR011001">
    <property type="entry name" value="Saposin-like"/>
</dbReference>
<dbReference type="InterPro" id="IPR008139">
    <property type="entry name" value="SaposinB_dom"/>
</dbReference>
<dbReference type="KEGG" id="spu:584906"/>
<keyword evidence="10 13" id="KW-0326">Glycosidase</keyword>
<dbReference type="Gene3D" id="3.60.21.10">
    <property type="match status" value="1"/>
</dbReference>
<dbReference type="InParanoid" id="A0A7M7N599"/>
<organism evidence="18 19">
    <name type="scientific">Strongylocentrotus purpuratus</name>
    <name type="common">Purple sea urchin</name>
    <dbReference type="NCBI Taxonomy" id="7668"/>
    <lineage>
        <taxon>Eukaryota</taxon>
        <taxon>Metazoa</taxon>
        <taxon>Echinodermata</taxon>
        <taxon>Eleutherozoa</taxon>
        <taxon>Echinozoa</taxon>
        <taxon>Echinoidea</taxon>
        <taxon>Euechinoidea</taxon>
        <taxon>Echinacea</taxon>
        <taxon>Camarodonta</taxon>
        <taxon>Echinidea</taxon>
        <taxon>Strongylocentrotidae</taxon>
        <taxon>Strongylocentrotus</taxon>
    </lineage>
</organism>
<keyword evidence="6 13" id="KW-0378">Hydrolase</keyword>
<dbReference type="GO" id="GO:0005764">
    <property type="term" value="C:lysosome"/>
    <property type="evidence" value="ECO:0000318"/>
    <property type="project" value="GO_Central"/>
</dbReference>
<keyword evidence="9" id="KW-0325">Glycoprotein</keyword>
<evidence type="ECO:0000313" key="19">
    <source>
        <dbReference type="Proteomes" id="UP000007110"/>
    </source>
</evidence>
<protein>
    <recommendedName>
        <fullName evidence="13">Sphingomyelin phosphodiesterase</fullName>
    </recommendedName>
</protein>
<accession>A0A7M7N599</accession>
<feature type="domain" description="Saposin B-type" evidence="17">
    <location>
        <begin position="85"/>
        <end position="169"/>
    </location>
</feature>
<dbReference type="OMA" id="HNVTVAM"/>
<evidence type="ECO:0000256" key="1">
    <source>
        <dbReference type="ARBA" id="ARBA00004613"/>
    </source>
</evidence>
<feature type="binding site" evidence="14">
    <location>
        <position position="209"/>
    </location>
    <ligand>
        <name>Zn(2+)</name>
        <dbReference type="ChEBI" id="CHEBI:29105"/>
        <label>1</label>
    </ligand>
</feature>
<dbReference type="FunFam" id="1.10.225.10:FF:000010">
    <property type="entry name" value="Sphingomyelin phosphodiesterase"/>
    <property type="match status" value="1"/>
</dbReference>
<sequence>MACRRSTFLVLLCSFWCYLGLTNSSPIPSMRHEQLLEKETRTYFAHRIAPLLFAYSNASLSQSPPLLDPTYMNNIIHESASTYHLDIDCDLCKDIMAAIDDVIMSEESRDLIAVIAAEVCKILKIEDDRVCDYITREFKDEVVDVAALHYLSPNQVCGTLLGESCAVTYDPNSDWNVTFPSIPKPPVTPVNPPKQGSPTLRILHISDLHIDRMYEPGTNTDCGEPICCRSNDGPPAPGVPGAGKWGDLRGCDASLKLMINTLEEISKTQKLDLIYMTGDLPAHDVWNQTRSDNLGIFNLVTDLLLKYFPGVKVYGALGNHESAPVNSFPPTDVIKGDQSETWLYNNMVDSWIDKADWLPNTTRATIQRGGYYDVLLYPGLRVVSLNSNAGNPKNWWLRINGTDPDGQLQWLIGVLQAAEATGEKVHILGHIPPSSTLPVWSKNYELIVKRYESTIRGQFFGHTHHDQFHLFYENVTTRRPINVVYVAGAITPDTQFPGYRVYTLDGSYANSTWAVLDHDNYYLNLTEANLTDKPIWRHEYTAKQTYNMTSLQPEEWNRVVGQMKTNTTLFNQFYRLYHRQFDAGPCDATCRASLICNIETSRADDSSYC</sequence>
<dbReference type="GO" id="GO:0005615">
    <property type="term" value="C:extracellular space"/>
    <property type="evidence" value="ECO:0000318"/>
    <property type="project" value="GO_Central"/>
</dbReference>
<feature type="binding site" evidence="14">
    <location>
        <position position="279"/>
    </location>
    <ligand>
        <name>Zn(2+)</name>
        <dbReference type="ChEBI" id="CHEBI:29105"/>
        <label>2</label>
    </ligand>
</feature>
<comment type="subcellular location">
    <subcellularLocation>
        <location evidence="1">Secreted</location>
    </subcellularLocation>
</comment>
<feature type="signal peptide" evidence="16">
    <location>
        <begin position="1"/>
        <end position="24"/>
    </location>
</feature>
<feature type="binding site" evidence="14">
    <location>
        <position position="207"/>
    </location>
    <ligand>
        <name>Zn(2+)</name>
        <dbReference type="ChEBI" id="CHEBI:29105"/>
        <label>1</label>
    </ligand>
</feature>
<comment type="similarity">
    <text evidence="2 13">Belongs to the acid sphingomyelinase family.</text>
</comment>
<evidence type="ECO:0000256" key="13">
    <source>
        <dbReference type="PIRNR" id="PIRNR000948"/>
    </source>
</evidence>
<dbReference type="FunFam" id="3.60.21.10:FF:000343">
    <property type="entry name" value="Uncharacterized protein"/>
    <property type="match status" value="1"/>
</dbReference>
<evidence type="ECO:0000256" key="3">
    <source>
        <dbReference type="ARBA" id="ARBA00022525"/>
    </source>
</evidence>
<dbReference type="OrthoDB" id="282973at2759"/>
<dbReference type="Gene3D" id="1.10.225.10">
    <property type="entry name" value="Saposin-like"/>
    <property type="match status" value="1"/>
</dbReference>
<dbReference type="GeneID" id="584906"/>
<evidence type="ECO:0000256" key="6">
    <source>
        <dbReference type="ARBA" id="ARBA00022801"/>
    </source>
</evidence>
<keyword evidence="4 14" id="KW-0479">Metal-binding</keyword>
<keyword evidence="5 16" id="KW-0732">Signal</keyword>
<evidence type="ECO:0000256" key="11">
    <source>
        <dbReference type="ARBA" id="ARBA00047268"/>
    </source>
</evidence>
<evidence type="ECO:0000256" key="14">
    <source>
        <dbReference type="PIRSR" id="PIRSR000948-1"/>
    </source>
</evidence>
<feature type="disulfide bond" evidence="15">
    <location>
        <begin position="222"/>
        <end position="227"/>
    </location>
</feature>
<dbReference type="Pfam" id="PF19272">
    <property type="entry name" value="ASMase_C"/>
    <property type="match status" value="1"/>
</dbReference>
<reference evidence="18" key="2">
    <citation type="submission" date="2021-01" db="UniProtKB">
        <authorList>
            <consortium name="EnsemblMetazoa"/>
        </authorList>
    </citation>
    <scope>IDENTIFICATION</scope>
</reference>
<dbReference type="AlphaFoldDB" id="A0A7M7N599"/>
<feature type="chain" id="PRO_5029782302" description="Sphingomyelin phosphodiesterase" evidence="16">
    <location>
        <begin position="25"/>
        <end position="609"/>
    </location>
</feature>
<dbReference type="SUPFAM" id="SSF47862">
    <property type="entry name" value="Saposin"/>
    <property type="match status" value="1"/>
</dbReference>
<evidence type="ECO:0000256" key="8">
    <source>
        <dbReference type="ARBA" id="ARBA00023157"/>
    </source>
</evidence>
<evidence type="ECO:0000256" key="16">
    <source>
        <dbReference type="SAM" id="SignalP"/>
    </source>
</evidence>